<reference evidence="2 3" key="1">
    <citation type="submission" date="2017-09" db="EMBL/GenBank/DDBJ databases">
        <title>Large-scale bioinformatics analysis of Bacillus genomes uncovers conserved roles of natural products in bacterial physiology.</title>
        <authorList>
            <consortium name="Agbiome Team Llc"/>
            <person name="Bleich R.M."/>
            <person name="Grubbs K.J."/>
            <person name="Santa Maria K.C."/>
            <person name="Allen S.E."/>
            <person name="Farag S."/>
            <person name="Shank E.A."/>
            <person name="Bowers A."/>
        </authorList>
    </citation>
    <scope>NUCLEOTIDE SEQUENCE [LARGE SCALE GENOMIC DNA]</scope>
    <source>
        <strain evidence="2 3">AFS058004</strain>
    </source>
</reference>
<feature type="domain" description="SpoVT-AbrB" evidence="1">
    <location>
        <begin position="8"/>
        <end position="53"/>
    </location>
</feature>
<dbReference type="SUPFAM" id="SSF89447">
    <property type="entry name" value="AbrB/MazE/MraZ-like"/>
    <property type="match status" value="1"/>
</dbReference>
<organism evidence="2 3">
    <name type="scientific">Bacillus thuringiensis</name>
    <dbReference type="NCBI Taxonomy" id="1428"/>
    <lineage>
        <taxon>Bacteria</taxon>
        <taxon>Bacillati</taxon>
        <taxon>Bacillota</taxon>
        <taxon>Bacilli</taxon>
        <taxon>Bacillales</taxon>
        <taxon>Bacillaceae</taxon>
        <taxon>Bacillus</taxon>
        <taxon>Bacillus cereus group</taxon>
    </lineage>
</organism>
<dbReference type="Gene3D" id="2.10.260.10">
    <property type="match status" value="1"/>
</dbReference>
<sequence>MKYTGMRRKLDKAGRITLPIEIRKMCHFTSDSQIRMKIEGNKVHITRHPMTCDITGDVSDENLVVAGGQSPEGAKYVMEQLRTYIGESNN</sequence>
<dbReference type="Pfam" id="PF18277">
    <property type="entry name" value="AbrB_C"/>
    <property type="match status" value="1"/>
</dbReference>
<dbReference type="InterPro" id="IPR007159">
    <property type="entry name" value="SpoVT-AbrB_dom"/>
</dbReference>
<evidence type="ECO:0000259" key="1">
    <source>
        <dbReference type="SMART" id="SM00966"/>
    </source>
</evidence>
<protein>
    <submittedName>
        <fullName evidence="2">AbrB family transcriptional regulator</fullName>
    </submittedName>
</protein>
<evidence type="ECO:0000313" key="2">
    <source>
        <dbReference type="EMBL" id="PGH78180.1"/>
    </source>
</evidence>
<accession>A0A9X7BUM0</accession>
<comment type="caution">
    <text evidence="2">The sequence shown here is derived from an EMBL/GenBank/DDBJ whole genome shotgun (WGS) entry which is preliminary data.</text>
</comment>
<dbReference type="InterPro" id="IPR037914">
    <property type="entry name" value="SpoVT-AbrB_sf"/>
</dbReference>
<dbReference type="SMART" id="SM00966">
    <property type="entry name" value="SpoVT_AbrB"/>
    <property type="match status" value="1"/>
</dbReference>
<name>A0A9X7BUM0_BACTU</name>
<dbReference type="Proteomes" id="UP000222944">
    <property type="component" value="Unassembled WGS sequence"/>
</dbReference>
<dbReference type="GO" id="GO:0003677">
    <property type="term" value="F:DNA binding"/>
    <property type="evidence" value="ECO:0007669"/>
    <property type="project" value="InterPro"/>
</dbReference>
<dbReference type="InterPro" id="IPR040678">
    <property type="entry name" value="AbrB_C"/>
</dbReference>
<dbReference type="EMBL" id="NUFN01000054">
    <property type="protein sequence ID" value="PGH78180.1"/>
    <property type="molecule type" value="Genomic_DNA"/>
</dbReference>
<gene>
    <name evidence="2" type="ORF">CN899_29090</name>
</gene>
<evidence type="ECO:0000313" key="3">
    <source>
        <dbReference type="Proteomes" id="UP000222944"/>
    </source>
</evidence>
<proteinExistence type="predicted"/>
<dbReference type="AlphaFoldDB" id="A0A9X7BUM0"/>